<sequence length="92" mass="10371">MEGMSEEVHSGTVPMKDTCEHQAECLKKIQAILDGGATEEEKEHFKLNMDICRPCIEMYKLEKCIKEALQGKIEKKCCPEKVATAIRSQIVS</sequence>
<reference evidence="2" key="1">
    <citation type="journal article" date="2019" name="Int. J. Syst. Evol. Microbiol.">
        <title>The Global Catalogue of Microorganisms (GCM) 10K type strain sequencing project: providing services to taxonomists for standard genome sequencing and annotation.</title>
        <authorList>
            <consortium name="The Broad Institute Genomics Platform"/>
            <consortium name="The Broad Institute Genome Sequencing Center for Infectious Disease"/>
            <person name="Wu L."/>
            <person name="Ma J."/>
        </authorList>
    </citation>
    <scope>NUCLEOTIDE SEQUENCE [LARGE SCALE GENOMIC DNA]</scope>
    <source>
        <strain evidence="2">JCM 17925</strain>
    </source>
</reference>
<name>A0ABP8KNY0_9BACT</name>
<comment type="caution">
    <text evidence="1">The sequence shown here is derived from an EMBL/GenBank/DDBJ whole genome shotgun (WGS) entry which is preliminary data.</text>
</comment>
<organism evidence="1 2">
    <name type="scientific">Nibrella viscosa</name>
    <dbReference type="NCBI Taxonomy" id="1084524"/>
    <lineage>
        <taxon>Bacteria</taxon>
        <taxon>Pseudomonadati</taxon>
        <taxon>Bacteroidota</taxon>
        <taxon>Cytophagia</taxon>
        <taxon>Cytophagales</taxon>
        <taxon>Spirosomataceae</taxon>
        <taxon>Nibrella</taxon>
    </lineage>
</organism>
<evidence type="ECO:0000313" key="1">
    <source>
        <dbReference type="EMBL" id="GAA4411369.1"/>
    </source>
</evidence>
<evidence type="ECO:0000313" key="2">
    <source>
        <dbReference type="Proteomes" id="UP001500936"/>
    </source>
</evidence>
<accession>A0ABP8KNY0</accession>
<gene>
    <name evidence="1" type="ORF">GCM10023187_37080</name>
</gene>
<dbReference type="Proteomes" id="UP001500936">
    <property type="component" value="Unassembled WGS sequence"/>
</dbReference>
<keyword evidence="2" id="KW-1185">Reference proteome</keyword>
<dbReference type="EMBL" id="BAABHB010000008">
    <property type="protein sequence ID" value="GAA4411369.1"/>
    <property type="molecule type" value="Genomic_DNA"/>
</dbReference>
<evidence type="ECO:0008006" key="3">
    <source>
        <dbReference type="Google" id="ProtNLM"/>
    </source>
</evidence>
<proteinExistence type="predicted"/>
<protein>
    <recommendedName>
        <fullName evidence="3">Phosphohydrolase</fullName>
    </recommendedName>
</protein>